<protein>
    <submittedName>
        <fullName evidence="5">Helix-turn-helix transcriptional regulator</fullName>
    </submittedName>
</protein>
<sequence>MLTPLKEPATQSVLLRSIISGGRVTRRDGVPAMLTSQALDWPGVLLEAGKNDVAAVDDVVGDRHYLSLNVDTKPLTLEVKGSTGFRQFTIPQLSVWVSPGHHPLTMRLDSALRYVRVAIDTLHLGRLMGPSPDEAEPVRLRRAYGVAAPQIARLMLTLRDEADSRNPGGLAVVEAVTTALGHLLVRHAGVERARPLRVRGGLSGVAKRRVLEMIDARLDARFTVDMLAREVGLSPAHFARAFKETIGQAPHQYLLWLRLERARRLLELCGADLSDIAQRTGFADQAHFTRLFKRAYRVTPGALMRQWQC</sequence>
<dbReference type="GO" id="GO:0043565">
    <property type="term" value="F:sequence-specific DNA binding"/>
    <property type="evidence" value="ECO:0007669"/>
    <property type="project" value="InterPro"/>
</dbReference>
<dbReference type="SUPFAM" id="SSF46689">
    <property type="entry name" value="Homeodomain-like"/>
    <property type="match status" value="2"/>
</dbReference>
<evidence type="ECO:0000256" key="3">
    <source>
        <dbReference type="ARBA" id="ARBA00023163"/>
    </source>
</evidence>
<keyword evidence="2" id="KW-0238">DNA-binding</keyword>
<dbReference type="GO" id="GO:0003700">
    <property type="term" value="F:DNA-binding transcription factor activity"/>
    <property type="evidence" value="ECO:0007669"/>
    <property type="project" value="InterPro"/>
</dbReference>
<dbReference type="Proteomes" id="UP000318834">
    <property type="component" value="Unassembled WGS sequence"/>
</dbReference>
<keyword evidence="1" id="KW-0805">Transcription regulation</keyword>
<dbReference type="InterPro" id="IPR018062">
    <property type="entry name" value="HTH_AraC-typ_CS"/>
</dbReference>
<name>A0A537ITT3_9BACT</name>
<gene>
    <name evidence="5" type="ORF">E6H05_07680</name>
</gene>
<dbReference type="InterPro" id="IPR018060">
    <property type="entry name" value="HTH_AraC"/>
</dbReference>
<dbReference type="PANTHER" id="PTHR46796">
    <property type="entry name" value="HTH-TYPE TRANSCRIPTIONAL ACTIVATOR RHAS-RELATED"/>
    <property type="match status" value="1"/>
</dbReference>
<evidence type="ECO:0000256" key="2">
    <source>
        <dbReference type="ARBA" id="ARBA00023125"/>
    </source>
</evidence>
<dbReference type="AlphaFoldDB" id="A0A537ITT3"/>
<dbReference type="InterPro" id="IPR020449">
    <property type="entry name" value="Tscrpt_reg_AraC-type_HTH"/>
</dbReference>
<dbReference type="PANTHER" id="PTHR46796:SF6">
    <property type="entry name" value="ARAC SUBFAMILY"/>
    <property type="match status" value="1"/>
</dbReference>
<evidence type="ECO:0000313" key="6">
    <source>
        <dbReference type="Proteomes" id="UP000318834"/>
    </source>
</evidence>
<accession>A0A537ITT3</accession>
<dbReference type="SMART" id="SM00342">
    <property type="entry name" value="HTH_ARAC"/>
    <property type="match status" value="1"/>
</dbReference>
<dbReference type="PROSITE" id="PS01124">
    <property type="entry name" value="HTH_ARAC_FAMILY_2"/>
    <property type="match status" value="1"/>
</dbReference>
<dbReference type="Pfam" id="PF12833">
    <property type="entry name" value="HTH_18"/>
    <property type="match status" value="1"/>
</dbReference>
<dbReference type="Gene3D" id="1.10.10.60">
    <property type="entry name" value="Homeodomain-like"/>
    <property type="match status" value="2"/>
</dbReference>
<evidence type="ECO:0000313" key="5">
    <source>
        <dbReference type="EMBL" id="TMI74695.1"/>
    </source>
</evidence>
<evidence type="ECO:0000256" key="1">
    <source>
        <dbReference type="ARBA" id="ARBA00023015"/>
    </source>
</evidence>
<dbReference type="InterPro" id="IPR050204">
    <property type="entry name" value="AraC_XylS_family_regulators"/>
</dbReference>
<dbReference type="PRINTS" id="PR00032">
    <property type="entry name" value="HTHARAC"/>
</dbReference>
<dbReference type="PROSITE" id="PS00041">
    <property type="entry name" value="HTH_ARAC_FAMILY_1"/>
    <property type="match status" value="1"/>
</dbReference>
<proteinExistence type="predicted"/>
<comment type="caution">
    <text evidence="5">The sequence shown here is derived from an EMBL/GenBank/DDBJ whole genome shotgun (WGS) entry which is preliminary data.</text>
</comment>
<reference evidence="5 6" key="1">
    <citation type="journal article" date="2019" name="Nat. Microbiol.">
        <title>Mediterranean grassland soil C-N compound turnover is dependent on rainfall and depth, and is mediated by genomically divergent microorganisms.</title>
        <authorList>
            <person name="Diamond S."/>
            <person name="Andeer P.F."/>
            <person name="Li Z."/>
            <person name="Crits-Christoph A."/>
            <person name="Burstein D."/>
            <person name="Anantharaman K."/>
            <person name="Lane K.R."/>
            <person name="Thomas B.C."/>
            <person name="Pan C."/>
            <person name="Northen T.R."/>
            <person name="Banfield J.F."/>
        </authorList>
    </citation>
    <scope>NUCLEOTIDE SEQUENCE [LARGE SCALE GENOMIC DNA]</scope>
    <source>
        <strain evidence="5">NP_8</strain>
    </source>
</reference>
<feature type="domain" description="HTH araC/xylS-type" evidence="4">
    <location>
        <begin position="208"/>
        <end position="306"/>
    </location>
</feature>
<organism evidence="5 6">
    <name type="scientific">Candidatus Segetimicrobium genomatis</name>
    <dbReference type="NCBI Taxonomy" id="2569760"/>
    <lineage>
        <taxon>Bacteria</taxon>
        <taxon>Bacillati</taxon>
        <taxon>Candidatus Sysuimicrobiota</taxon>
        <taxon>Candidatus Sysuimicrobiia</taxon>
        <taxon>Candidatus Sysuimicrobiales</taxon>
        <taxon>Candidatus Segetimicrobiaceae</taxon>
        <taxon>Candidatus Segetimicrobium</taxon>
    </lineage>
</organism>
<dbReference type="InterPro" id="IPR009057">
    <property type="entry name" value="Homeodomain-like_sf"/>
</dbReference>
<keyword evidence="3" id="KW-0804">Transcription</keyword>
<evidence type="ECO:0000259" key="4">
    <source>
        <dbReference type="PROSITE" id="PS01124"/>
    </source>
</evidence>
<dbReference type="EMBL" id="VBAP01000053">
    <property type="protein sequence ID" value="TMI74695.1"/>
    <property type="molecule type" value="Genomic_DNA"/>
</dbReference>